<dbReference type="Proteomes" id="UP000594121">
    <property type="component" value="Chromosome"/>
</dbReference>
<organism evidence="2 3">
    <name type="scientific">Infirmifilum lucidum</name>
    <dbReference type="NCBI Taxonomy" id="2776706"/>
    <lineage>
        <taxon>Archaea</taxon>
        <taxon>Thermoproteota</taxon>
        <taxon>Thermoprotei</taxon>
        <taxon>Thermofilales</taxon>
        <taxon>Thermofilaceae</taxon>
        <taxon>Infirmifilum</taxon>
    </lineage>
</organism>
<dbReference type="InterPro" id="IPR059000">
    <property type="entry name" value="ATPase_P-type_domA"/>
</dbReference>
<dbReference type="AlphaFoldDB" id="A0A7L9FI35"/>
<dbReference type="Gene3D" id="2.70.150.10">
    <property type="entry name" value="Calcium-transporting ATPase, cytoplasmic transduction domain A"/>
    <property type="match status" value="1"/>
</dbReference>
<name>A0A7L9FI35_9CREN</name>
<sequence length="44" mass="4796">MSSEGEWVERDARELVPGDIVFLRLGSIVPADAKVIDGNVLVDQ</sequence>
<dbReference type="InterPro" id="IPR008250">
    <property type="entry name" value="ATPase_P-typ_transduc_dom_A_sf"/>
</dbReference>
<dbReference type="SUPFAM" id="SSF81653">
    <property type="entry name" value="Calcium ATPase, transduction domain A"/>
    <property type="match status" value="1"/>
</dbReference>
<keyword evidence="3" id="KW-1185">Reference proteome</keyword>
<evidence type="ECO:0000313" key="2">
    <source>
        <dbReference type="EMBL" id="QOJ78683.1"/>
    </source>
</evidence>
<dbReference type="EMBL" id="CP062310">
    <property type="protein sequence ID" value="QOJ78683.1"/>
    <property type="molecule type" value="Genomic_DNA"/>
</dbReference>
<dbReference type="Pfam" id="PF00122">
    <property type="entry name" value="E1-E2_ATPase"/>
    <property type="match status" value="1"/>
</dbReference>
<dbReference type="KEGG" id="thel:IG193_07995"/>
<feature type="domain" description="P-type ATPase A" evidence="1">
    <location>
        <begin position="3"/>
        <end position="44"/>
    </location>
</feature>
<accession>A0A7L9FI35</accession>
<reference evidence="2 3" key="1">
    <citation type="submission" date="2020-10" db="EMBL/GenBank/DDBJ databases">
        <title>Thermofilum lucidum 3507LT sp. nov. a novel member of Thermofilaceae family isolated from Chile hot spring, and proposal of description order Thermofilales.</title>
        <authorList>
            <person name="Zayulina K.S."/>
            <person name="Elcheninov A.G."/>
            <person name="Toshchakov S.V."/>
            <person name="Kublanov I.V."/>
        </authorList>
    </citation>
    <scope>NUCLEOTIDE SEQUENCE [LARGE SCALE GENOMIC DNA]</scope>
    <source>
        <strain evidence="2 3">3507LT</strain>
    </source>
</reference>
<evidence type="ECO:0000313" key="3">
    <source>
        <dbReference type="Proteomes" id="UP000594121"/>
    </source>
</evidence>
<gene>
    <name evidence="2" type="ORF">IG193_07995</name>
</gene>
<protein>
    <recommendedName>
        <fullName evidence="1">P-type ATPase A domain-containing protein</fullName>
    </recommendedName>
</protein>
<proteinExistence type="predicted"/>
<dbReference type="InParanoid" id="A0A7L9FI35"/>
<evidence type="ECO:0000259" key="1">
    <source>
        <dbReference type="Pfam" id="PF00122"/>
    </source>
</evidence>